<evidence type="ECO:0000313" key="2">
    <source>
        <dbReference type="EMBL" id="GFH13381.1"/>
    </source>
</evidence>
<comment type="caution">
    <text evidence="2">The sequence shown here is derived from an EMBL/GenBank/DDBJ whole genome shotgun (WGS) entry which is preliminary data.</text>
</comment>
<evidence type="ECO:0000313" key="3">
    <source>
        <dbReference type="Proteomes" id="UP000485058"/>
    </source>
</evidence>
<feature type="region of interest" description="Disordered" evidence="1">
    <location>
        <begin position="1"/>
        <end position="21"/>
    </location>
</feature>
<reference evidence="2 3" key="1">
    <citation type="submission" date="2020-02" db="EMBL/GenBank/DDBJ databases">
        <title>Draft genome sequence of Haematococcus lacustris strain NIES-144.</title>
        <authorList>
            <person name="Morimoto D."/>
            <person name="Nakagawa S."/>
            <person name="Yoshida T."/>
            <person name="Sawayama S."/>
        </authorList>
    </citation>
    <scope>NUCLEOTIDE SEQUENCE [LARGE SCALE GENOMIC DNA]</scope>
    <source>
        <strain evidence="2 3">NIES-144</strain>
    </source>
</reference>
<protein>
    <submittedName>
        <fullName evidence="2">Uncharacterized protein</fullName>
    </submittedName>
</protein>
<dbReference type="Proteomes" id="UP000485058">
    <property type="component" value="Unassembled WGS sequence"/>
</dbReference>
<dbReference type="EMBL" id="BLLF01000605">
    <property type="protein sequence ID" value="GFH13381.1"/>
    <property type="molecule type" value="Genomic_DNA"/>
</dbReference>
<accession>A0A699YV02</accession>
<dbReference type="AlphaFoldDB" id="A0A699YV02"/>
<organism evidence="2 3">
    <name type="scientific">Haematococcus lacustris</name>
    <name type="common">Green alga</name>
    <name type="synonym">Haematococcus pluvialis</name>
    <dbReference type="NCBI Taxonomy" id="44745"/>
    <lineage>
        <taxon>Eukaryota</taxon>
        <taxon>Viridiplantae</taxon>
        <taxon>Chlorophyta</taxon>
        <taxon>core chlorophytes</taxon>
        <taxon>Chlorophyceae</taxon>
        <taxon>CS clade</taxon>
        <taxon>Chlamydomonadales</taxon>
        <taxon>Haematococcaceae</taxon>
        <taxon>Haematococcus</taxon>
    </lineage>
</organism>
<sequence>MLNHLSQRTRPSTALTDSGPLHQSVYGGSIMPGSKGHATPAAFVHGGPGQGHLTQGGSCSSTAETARADWERRMAAAGSGGLRGSLTPHWHPLEQADVTGTGSVATVQWSPGTTAYHVAGSTTMRKYLEEHQQPKVR</sequence>
<evidence type="ECO:0000256" key="1">
    <source>
        <dbReference type="SAM" id="MobiDB-lite"/>
    </source>
</evidence>
<gene>
    <name evidence="2" type="ORF">HaLaN_09255</name>
</gene>
<name>A0A699YV02_HAELA</name>
<feature type="compositionally biased region" description="Polar residues" evidence="1">
    <location>
        <begin position="1"/>
        <end position="16"/>
    </location>
</feature>
<keyword evidence="3" id="KW-1185">Reference proteome</keyword>
<proteinExistence type="predicted"/>